<feature type="compositionally biased region" description="Basic and acidic residues" evidence="1">
    <location>
        <begin position="694"/>
        <end position="707"/>
    </location>
</feature>
<dbReference type="GeneID" id="106465029"/>
<feature type="compositionally biased region" description="Low complexity" evidence="1">
    <location>
        <begin position="51"/>
        <end position="62"/>
    </location>
</feature>
<organism evidence="2 3">
    <name type="scientific">Limulus polyphemus</name>
    <name type="common">Atlantic horseshoe crab</name>
    <dbReference type="NCBI Taxonomy" id="6850"/>
    <lineage>
        <taxon>Eukaryota</taxon>
        <taxon>Metazoa</taxon>
        <taxon>Ecdysozoa</taxon>
        <taxon>Arthropoda</taxon>
        <taxon>Chelicerata</taxon>
        <taxon>Merostomata</taxon>
        <taxon>Xiphosura</taxon>
        <taxon>Limulidae</taxon>
        <taxon>Limulus</taxon>
    </lineage>
</organism>
<feature type="compositionally biased region" description="Low complexity" evidence="1">
    <location>
        <begin position="998"/>
        <end position="1015"/>
    </location>
</feature>
<sequence length="1462" mass="165837">MQWKKSRKVHFVIGSSHRSLLIRHFRFFSPGDSSNDVTRVTTPLQSRDQDSLNSESPVSPSSCDREESEAEKNSQYSDYVEERTASDTSNCIPNFQLFNPLDRVDGNFSFQEIQNGGQFLDASGCFSNGLWVPGPQHLPQPAYYPSECFMTYPSDSWTFPLSCYRPNHPSESSVYPGPGQLYLYYFQRQKPNCRFQKTYRINKRQADNTPYWKSMHYHPLYSQPHWHPQSNDDVSWQGTVPSGDLAEDQSIARPTLMYLYPGNFFGPAAYPTRQDTFHSSGFLSYPANPGPDLSRTKRRRRKRKPREKATETMKNETTQENANTAVHKEKDDASDDLRHVLPTSTEEVHKEKDDASDDLRHVLPISSEEVHKEKDDASDDLRHELLTSSEERKETTPCFTIEKAQDKDTGQTQNDVLTILDSNDSKHESVEAELKEEEYQDVVSKEKLKTISHDLVHNAFCEAEKELSGQLHDPKIIAESLYKDLICDLYSFEITANITSNIHKSLSEGDHSEALDNNRTNGSSHPNADKVPTIISNLKWSSEVDAVDSTLQKHELTALAMGELNTADSLLLDPEGNPKNFFEEGASMVVDSQVNTDISVNTPENSTGAVPDQSCGETRVHRKGQILKIPETTNCFEVRKEKPNSVFGTASCIENGREKDIPQQYLQNTQNLGKEFGNLKYSWSSNINTTFSPFDKEKKQETSDHPKNKNMMNQDSAWKESVQHLEQSYPPDNLHATEIAVQNYESVRSEDLELEQTAKIVVEKAIQKAVESLKRDSSYVISADCNNSLFNIESLGTSTQSETRETESPMNVSEEKIPHIEGSVCDRGTISLSQERDQATDLTCSNHFLDKSAQEFIQKTAYPHADDDIDSQETQILTNDVDFYSSESLEAANLEVQAENSPFKEQLVWTEDGDISLETFTFDGLSGNHDEYGLSGNSPENYSNTKEFSSTCLTQITNSNSTNDDSDFHHQESFYDIVPLNSELTFVVDLRGYVNAKTPPSSHSFDSSANSDTSNVAREDEKDLENFENKNDVWHNQPLSGEITDFSEYNKTKEDLVENSWNIQASLEEQDSGQSPVVDNKAIDQLKEANTEDNKIDINATTTDDLEMFMNNQLKTDETVDRVYSSHNSGDYDFSHDLQKCTEQESELFNDTSTLQELSSEDLLEENQEEDVKDKVSGELLSPSYLAYLSHSDNLIRETEIELNKLHKLTSSKAFQNNQAIYKLAFDESLTEYSDSEEQNIEEAIQRELSDAVVKTSDAGNKTESEVLPRDQFSRERSEIVVHEMDSASEAGSEDVELLPHRYESQTSGQKHIYVNKLSLATELLRTRETLPYDDEFKRLTDEEYEPRNKQPSVLEKYYGQMKKTNKQNALFVEGQGHRCSRVSTADSGVQSEESSDEHNDEARERRIGRITKKKALYIQAGQEEIKDQKIRPRVREGFPYANVYRQRAALPPGCGVCCVIM</sequence>
<feature type="region of interest" description="Disordered" evidence="1">
    <location>
        <begin position="692"/>
        <end position="712"/>
    </location>
</feature>
<protein>
    <submittedName>
        <fullName evidence="3">Uncharacterized protein LOC106465029</fullName>
    </submittedName>
</protein>
<feature type="region of interest" description="Disordered" evidence="1">
    <location>
        <begin position="509"/>
        <end position="530"/>
    </location>
</feature>
<name>A0ABM1SY50_LIMPO</name>
<feature type="compositionally biased region" description="Polar residues" evidence="1">
    <location>
        <begin position="34"/>
        <end position="46"/>
    </location>
</feature>
<dbReference type="RefSeq" id="XP_022248556.1">
    <property type="nucleotide sequence ID" value="XM_022392848.1"/>
</dbReference>
<feature type="compositionally biased region" description="Polar residues" evidence="1">
    <location>
        <begin position="315"/>
        <end position="324"/>
    </location>
</feature>
<feature type="compositionally biased region" description="Polar residues" evidence="1">
    <location>
        <begin position="1382"/>
        <end position="1393"/>
    </location>
</feature>
<feature type="region of interest" description="Disordered" evidence="1">
    <location>
        <begin position="34"/>
        <end position="78"/>
    </location>
</feature>
<feature type="region of interest" description="Disordered" evidence="1">
    <location>
        <begin position="1382"/>
        <end position="1406"/>
    </location>
</feature>
<feature type="region of interest" description="Disordered" evidence="1">
    <location>
        <begin position="997"/>
        <end position="1022"/>
    </location>
</feature>
<evidence type="ECO:0000256" key="1">
    <source>
        <dbReference type="SAM" id="MobiDB-lite"/>
    </source>
</evidence>
<evidence type="ECO:0000313" key="3">
    <source>
        <dbReference type="RefSeq" id="XP_022248556.1"/>
    </source>
</evidence>
<evidence type="ECO:0000313" key="2">
    <source>
        <dbReference type="Proteomes" id="UP000694941"/>
    </source>
</evidence>
<keyword evidence="2" id="KW-1185">Reference proteome</keyword>
<feature type="region of interest" description="Disordered" evidence="1">
    <location>
        <begin position="280"/>
        <end position="337"/>
    </location>
</feature>
<reference evidence="3" key="1">
    <citation type="submission" date="2025-08" db="UniProtKB">
        <authorList>
            <consortium name="RefSeq"/>
        </authorList>
    </citation>
    <scope>IDENTIFICATION</scope>
    <source>
        <tissue evidence="3">Muscle</tissue>
    </source>
</reference>
<dbReference type="Proteomes" id="UP000694941">
    <property type="component" value="Unplaced"/>
</dbReference>
<feature type="compositionally biased region" description="Basic residues" evidence="1">
    <location>
        <begin position="296"/>
        <end position="306"/>
    </location>
</feature>
<accession>A0ABM1SY50</accession>
<gene>
    <name evidence="3" type="primary">LOC106465029</name>
</gene>
<feature type="compositionally biased region" description="Polar residues" evidence="1">
    <location>
        <begin position="517"/>
        <end position="526"/>
    </location>
</feature>
<proteinExistence type="predicted"/>
<feature type="compositionally biased region" description="Basic and acidic residues" evidence="1">
    <location>
        <begin position="1397"/>
        <end position="1406"/>
    </location>
</feature>
<feature type="compositionally biased region" description="Basic and acidic residues" evidence="1">
    <location>
        <begin position="326"/>
        <end position="337"/>
    </location>
</feature>